<dbReference type="Proteomes" id="UP001596501">
    <property type="component" value="Unassembled WGS sequence"/>
</dbReference>
<name>A0ABW2QQW3_9BURK</name>
<organism evidence="1 2">
    <name type="scientific">Hydrogenophaga atypica</name>
    <dbReference type="NCBI Taxonomy" id="249409"/>
    <lineage>
        <taxon>Bacteria</taxon>
        <taxon>Pseudomonadati</taxon>
        <taxon>Pseudomonadota</taxon>
        <taxon>Betaproteobacteria</taxon>
        <taxon>Burkholderiales</taxon>
        <taxon>Comamonadaceae</taxon>
        <taxon>Hydrogenophaga</taxon>
    </lineage>
</organism>
<proteinExistence type="predicted"/>
<gene>
    <name evidence="1" type="ORF">ACFQPB_19000</name>
</gene>
<comment type="caution">
    <text evidence="1">The sequence shown here is derived from an EMBL/GenBank/DDBJ whole genome shotgun (WGS) entry which is preliminary data.</text>
</comment>
<evidence type="ECO:0000313" key="1">
    <source>
        <dbReference type="EMBL" id="MFC7410953.1"/>
    </source>
</evidence>
<protein>
    <submittedName>
        <fullName evidence="1">Uncharacterized protein</fullName>
    </submittedName>
</protein>
<keyword evidence="2" id="KW-1185">Reference proteome</keyword>
<reference evidence="2" key="1">
    <citation type="journal article" date="2019" name="Int. J. Syst. Evol. Microbiol.">
        <title>The Global Catalogue of Microorganisms (GCM) 10K type strain sequencing project: providing services to taxonomists for standard genome sequencing and annotation.</title>
        <authorList>
            <consortium name="The Broad Institute Genomics Platform"/>
            <consortium name="The Broad Institute Genome Sequencing Center for Infectious Disease"/>
            <person name="Wu L."/>
            <person name="Ma J."/>
        </authorList>
    </citation>
    <scope>NUCLEOTIDE SEQUENCE [LARGE SCALE GENOMIC DNA]</scope>
    <source>
        <strain evidence="2">CGMCC 1.12371</strain>
    </source>
</reference>
<accession>A0ABW2QQW3</accession>
<evidence type="ECO:0000313" key="2">
    <source>
        <dbReference type="Proteomes" id="UP001596501"/>
    </source>
</evidence>
<dbReference type="EMBL" id="JBHTCA010000021">
    <property type="protein sequence ID" value="MFC7410953.1"/>
    <property type="molecule type" value="Genomic_DNA"/>
</dbReference>
<sequence>MKKLEMPPAAPQNMVNQLVVGEAVLEVEYAKEIQNNDRYAAGGYSL</sequence>
<dbReference type="RefSeq" id="WP_382226688.1">
    <property type="nucleotide sequence ID" value="NZ_JBHTCA010000021.1"/>
</dbReference>